<evidence type="ECO:0000256" key="8">
    <source>
        <dbReference type="ARBA" id="ARBA00023136"/>
    </source>
</evidence>
<keyword evidence="2" id="KW-0813">Transport</keyword>
<evidence type="ECO:0000256" key="5">
    <source>
        <dbReference type="ARBA" id="ARBA00022741"/>
    </source>
</evidence>
<evidence type="ECO:0000256" key="1">
    <source>
        <dbReference type="ARBA" id="ARBA00004202"/>
    </source>
</evidence>
<dbReference type="RefSeq" id="WP_074671529.1">
    <property type="nucleotide sequence ID" value="NZ_FNQG01000004.1"/>
</dbReference>
<keyword evidence="7" id="KW-1278">Translocase</keyword>
<evidence type="ECO:0000259" key="9">
    <source>
        <dbReference type="PROSITE" id="PS50893"/>
    </source>
</evidence>
<gene>
    <name evidence="10" type="ORF">SAMN05660648_01139</name>
</gene>
<dbReference type="CDD" id="cd03215">
    <property type="entry name" value="ABC_Carb_Monos_II"/>
    <property type="match status" value="1"/>
</dbReference>
<evidence type="ECO:0000256" key="4">
    <source>
        <dbReference type="ARBA" id="ARBA00022737"/>
    </source>
</evidence>
<keyword evidence="5" id="KW-0547">Nucleotide-binding</keyword>
<evidence type="ECO:0000256" key="3">
    <source>
        <dbReference type="ARBA" id="ARBA00022475"/>
    </source>
</evidence>
<name>A0A1H3WS03_SELRU</name>
<evidence type="ECO:0000313" key="10">
    <source>
        <dbReference type="EMBL" id="SDZ89909.1"/>
    </source>
</evidence>
<dbReference type="InterPro" id="IPR003439">
    <property type="entry name" value="ABC_transporter-like_ATP-bd"/>
</dbReference>
<proteinExistence type="predicted"/>
<protein>
    <submittedName>
        <fullName evidence="10">Simple sugar transport system ATP-binding protein</fullName>
    </submittedName>
</protein>
<dbReference type="CDD" id="cd03216">
    <property type="entry name" value="ABC_Carb_Monos_I"/>
    <property type="match status" value="1"/>
</dbReference>
<dbReference type="PROSITE" id="PS00211">
    <property type="entry name" value="ABC_TRANSPORTER_1"/>
    <property type="match status" value="1"/>
</dbReference>
<feature type="domain" description="ABC transporter" evidence="9">
    <location>
        <begin position="256"/>
        <end position="501"/>
    </location>
</feature>
<dbReference type="InterPro" id="IPR003593">
    <property type="entry name" value="AAA+_ATPase"/>
</dbReference>
<dbReference type="SUPFAM" id="SSF52540">
    <property type="entry name" value="P-loop containing nucleoside triphosphate hydrolases"/>
    <property type="match status" value="2"/>
</dbReference>
<dbReference type="InterPro" id="IPR027417">
    <property type="entry name" value="P-loop_NTPase"/>
</dbReference>
<keyword evidence="6 10" id="KW-0067">ATP-binding</keyword>
<dbReference type="AlphaFoldDB" id="A0A1H3WS03"/>
<dbReference type="GO" id="GO:0005886">
    <property type="term" value="C:plasma membrane"/>
    <property type="evidence" value="ECO:0007669"/>
    <property type="project" value="UniProtKB-SubCell"/>
</dbReference>
<dbReference type="Proteomes" id="UP000183469">
    <property type="component" value="Unassembled WGS sequence"/>
</dbReference>
<dbReference type="PANTHER" id="PTHR43790">
    <property type="entry name" value="CARBOHYDRATE TRANSPORT ATP-BINDING PROTEIN MG119-RELATED"/>
    <property type="match status" value="1"/>
</dbReference>
<reference evidence="10 11" key="1">
    <citation type="submission" date="2016-10" db="EMBL/GenBank/DDBJ databases">
        <authorList>
            <person name="de Groot N.N."/>
        </authorList>
    </citation>
    <scope>NUCLEOTIDE SEQUENCE [LARGE SCALE GENOMIC DNA]</scope>
    <source>
        <strain evidence="10 11">DSM 2872</strain>
    </source>
</reference>
<dbReference type="InterPro" id="IPR050107">
    <property type="entry name" value="ABC_carbohydrate_import_ATPase"/>
</dbReference>
<dbReference type="InterPro" id="IPR017871">
    <property type="entry name" value="ABC_transporter-like_CS"/>
</dbReference>
<keyword evidence="8" id="KW-0472">Membrane</keyword>
<organism evidence="10 11">
    <name type="scientific">Selenomonas ruminantium</name>
    <dbReference type="NCBI Taxonomy" id="971"/>
    <lineage>
        <taxon>Bacteria</taxon>
        <taxon>Bacillati</taxon>
        <taxon>Bacillota</taxon>
        <taxon>Negativicutes</taxon>
        <taxon>Selenomonadales</taxon>
        <taxon>Selenomonadaceae</taxon>
        <taxon>Selenomonas</taxon>
    </lineage>
</organism>
<comment type="subcellular location">
    <subcellularLocation>
        <location evidence="1">Cell membrane</location>
        <topology evidence="1">Peripheral membrane protein</topology>
    </subcellularLocation>
</comment>
<keyword evidence="3" id="KW-1003">Cell membrane</keyword>
<dbReference type="EMBL" id="FNQG01000004">
    <property type="protein sequence ID" value="SDZ89909.1"/>
    <property type="molecule type" value="Genomic_DNA"/>
</dbReference>
<dbReference type="GO" id="GO:0016887">
    <property type="term" value="F:ATP hydrolysis activity"/>
    <property type="evidence" value="ECO:0007669"/>
    <property type="project" value="InterPro"/>
</dbReference>
<evidence type="ECO:0000313" key="11">
    <source>
        <dbReference type="Proteomes" id="UP000183469"/>
    </source>
</evidence>
<dbReference type="PROSITE" id="PS50893">
    <property type="entry name" value="ABC_TRANSPORTER_2"/>
    <property type="match status" value="2"/>
</dbReference>
<sequence length="502" mass="55136">MAQALLEMRHITKEFPGVRALSNVDFTLHAGEIHSLMGENGAGKSTLVKVLTGVYPRDGGTVFLNGKAINPKTPKDAQDCGISTVYQEVNLCSNLTVAENIFIGREPRKFGMIDWKTINRRAAELLAKLDVHIDVTKTLDNYSVALQQMIAIARAVDVDAKILILDEPTSSLNEEETAHLFKIMRQLQKQGLGIIFISHFLDQVYEICDHITVLRNGELVGAYETAKLPRLELIAKMVGKDLNEVKDMDNFAEKSVPSDEVFLEAKGIGAVGKLNEVDVQIHKGEVIGFAGLLGSGRTETAELLFGINEINKGSLSINGKKLHLKNPMNAMEQKIGFCPEDRKLSGIIGDLSVRENIILAMQAKDGILRHIPYEEQVKIADDCIKLLRIKVSSREQLVKNLSGGNQQKVIIARWLATQPDLLILDEPTRGIDVGTKTEIQKMAISLAKKKGMAVVFISSEMDEMVRTCTKLVVMRDRRKVAELTGSDISSDGVMKAIAGGAA</sequence>
<dbReference type="SMART" id="SM00382">
    <property type="entry name" value="AAA"/>
    <property type="match status" value="2"/>
</dbReference>
<dbReference type="Gene3D" id="3.40.50.300">
    <property type="entry name" value="P-loop containing nucleotide triphosphate hydrolases"/>
    <property type="match status" value="2"/>
</dbReference>
<keyword evidence="10" id="KW-0762">Sugar transport</keyword>
<accession>A0A1H3WS03</accession>
<dbReference type="GO" id="GO:0005524">
    <property type="term" value="F:ATP binding"/>
    <property type="evidence" value="ECO:0007669"/>
    <property type="project" value="UniProtKB-KW"/>
</dbReference>
<dbReference type="OrthoDB" id="9766104at2"/>
<feature type="domain" description="ABC transporter" evidence="9">
    <location>
        <begin position="6"/>
        <end position="241"/>
    </location>
</feature>
<evidence type="ECO:0000256" key="7">
    <source>
        <dbReference type="ARBA" id="ARBA00022967"/>
    </source>
</evidence>
<keyword evidence="4" id="KW-0677">Repeat</keyword>
<dbReference type="PANTHER" id="PTHR43790:SF9">
    <property type="entry name" value="GALACTOFURANOSE TRANSPORTER ATP-BINDING PROTEIN YTFR"/>
    <property type="match status" value="1"/>
</dbReference>
<dbReference type="Pfam" id="PF00005">
    <property type="entry name" value="ABC_tran"/>
    <property type="match status" value="2"/>
</dbReference>
<evidence type="ECO:0000256" key="6">
    <source>
        <dbReference type="ARBA" id="ARBA00022840"/>
    </source>
</evidence>
<dbReference type="FunFam" id="3.40.50.300:FF:000127">
    <property type="entry name" value="Ribose import ATP-binding protein RbsA"/>
    <property type="match status" value="1"/>
</dbReference>
<evidence type="ECO:0000256" key="2">
    <source>
        <dbReference type="ARBA" id="ARBA00022448"/>
    </source>
</evidence>